<dbReference type="EMBL" id="LYPA01000050">
    <property type="protein sequence ID" value="OBR66206.1"/>
    <property type="molecule type" value="Genomic_DNA"/>
</dbReference>
<name>A0A1A5YKR4_9BACL</name>
<dbReference type="InterPro" id="IPR027414">
    <property type="entry name" value="GH95_N_dom"/>
</dbReference>
<dbReference type="AlphaFoldDB" id="A0A1A5YKR4"/>
<evidence type="ECO:0000259" key="1">
    <source>
        <dbReference type="Pfam" id="PF14498"/>
    </source>
</evidence>
<gene>
    <name evidence="4" type="ORF">A7K91_20995</name>
</gene>
<dbReference type="InterPro" id="IPR054363">
    <property type="entry name" value="GH95_cat"/>
</dbReference>
<reference evidence="4 5" key="1">
    <citation type="submission" date="2016-05" db="EMBL/GenBank/DDBJ databases">
        <title>Paenibacillus oryzae. sp. nov., isolated from the rice root.</title>
        <authorList>
            <person name="Zhang J."/>
            <person name="Zhang X."/>
        </authorList>
    </citation>
    <scope>NUCLEOTIDE SEQUENCE [LARGE SCALE GENOMIC DNA]</scope>
    <source>
        <strain evidence="4 5">1DrF-4</strain>
    </source>
</reference>
<dbReference type="Pfam" id="PF22124">
    <property type="entry name" value="Glyco_hydro_95_cat"/>
    <property type="match status" value="1"/>
</dbReference>
<feature type="domain" description="Glycosyl hydrolase family 95 catalytic" evidence="3">
    <location>
        <begin position="278"/>
        <end position="692"/>
    </location>
</feature>
<dbReference type="PANTHER" id="PTHR31084">
    <property type="entry name" value="ALPHA-L-FUCOSIDASE 2"/>
    <property type="match status" value="1"/>
</dbReference>
<evidence type="ECO:0000259" key="2">
    <source>
        <dbReference type="Pfam" id="PF21307"/>
    </source>
</evidence>
<dbReference type="InterPro" id="IPR049053">
    <property type="entry name" value="AFCA-like_C"/>
</dbReference>
<dbReference type="GO" id="GO:0004560">
    <property type="term" value="F:alpha-L-fucosidase activity"/>
    <property type="evidence" value="ECO:0007669"/>
    <property type="project" value="InterPro"/>
</dbReference>
<dbReference type="InterPro" id="IPR016518">
    <property type="entry name" value="Alpha-L-fucosidase"/>
</dbReference>
<dbReference type="Pfam" id="PF21307">
    <property type="entry name" value="Glyco_hydro_95_C"/>
    <property type="match status" value="1"/>
</dbReference>
<dbReference type="PIRSF" id="PIRSF007663">
    <property type="entry name" value="UCP007663"/>
    <property type="match status" value="1"/>
</dbReference>
<feature type="domain" description="Alpha fucosidase A-like C-terminal" evidence="2">
    <location>
        <begin position="694"/>
        <end position="784"/>
    </location>
</feature>
<sequence>MSMIYYKPAVYWTEALPVGNGNLGAMVFGGVESERIQLNEDTLWSGAPKDWNNDSAKAVLPKIRESISREDYATADALGKEIMGPYTQSYLPFADLLLTMEHGNKFHNYKRSLDLDNGIAAVSYTVGGNDYKREVFASHPDGVIVIRLESSKPGLLSFRAKLSSLLRHATSAEGDAFTIHGVAPEQVWPSYYYSENPILYGDAEQSEALAFHGRLKAVLDGGEWKVNHDGLHVYGATSAVLYFSAATSFDSEKGASSKERLPEAVTSSIIAAVAAKPFHEVKSSHINDYQELYNRVSIHLGDSLAPEGMATDERIATYGSSDPGLSALLFNFGRYLMISSSRKGTMPANLQGIWNEETRAPWSSNYTLNINAQMNYWPAESCNMAELHEPLLSYIERLAVNGKETARVNYGARGWVAHHNSDIWAQSAPVGDYGDGDPIWAYWPLGGVWLTQHLWEHYLFGRDAAFLGERAYPVMKEAALFCLDWLYEDDKGFLITGPSTSPEHKFRIGDKCYAISAAATMDLMLIAELFDNCAEAAGILGVDEELAAELAEARRRLLPFQIGKHGQLQEWYKDFDDEDVHHRHVSHLVGIYPGKLITEKTDSELFKAAQVSLERRGDDGTGWSLGWKISLWARFGDGNRAENLLSNLLTLVSNDGKGNRGQGGVYANLFDAHPPFQIDGNFAATAGIAEMLLQSHQGYLELLPALPEKWPTGYVNGLRARGGYVVDLQWENGQLAGLSLLSSFDQECELAVPNEPIRISCKDEDIQWSRVSDNRLKVKLLAGQRCNFIF</sequence>
<dbReference type="Gene3D" id="2.70.98.50">
    <property type="entry name" value="putative glycoside hydrolase family protein from bacillus halodurans"/>
    <property type="match status" value="1"/>
</dbReference>
<dbReference type="GO" id="GO:0005975">
    <property type="term" value="P:carbohydrate metabolic process"/>
    <property type="evidence" value="ECO:0007669"/>
    <property type="project" value="InterPro"/>
</dbReference>
<dbReference type="InterPro" id="IPR008928">
    <property type="entry name" value="6-hairpin_glycosidase_sf"/>
</dbReference>
<evidence type="ECO:0000313" key="5">
    <source>
        <dbReference type="Proteomes" id="UP000092024"/>
    </source>
</evidence>
<protein>
    <submittedName>
        <fullName evidence="4">Alpha-L-fucosidase</fullName>
    </submittedName>
</protein>
<dbReference type="STRING" id="1844972.A7K91_20995"/>
<evidence type="ECO:0000259" key="3">
    <source>
        <dbReference type="Pfam" id="PF22124"/>
    </source>
</evidence>
<dbReference type="Proteomes" id="UP000092024">
    <property type="component" value="Unassembled WGS sequence"/>
</dbReference>
<proteinExistence type="predicted"/>
<dbReference type="RefSeq" id="WP_068682408.1">
    <property type="nucleotide sequence ID" value="NZ_LYPA01000050.1"/>
</dbReference>
<evidence type="ECO:0000313" key="4">
    <source>
        <dbReference type="EMBL" id="OBR66206.1"/>
    </source>
</evidence>
<dbReference type="InterPro" id="IPR013780">
    <property type="entry name" value="Glyco_hydro_b"/>
</dbReference>
<feature type="domain" description="Glycosyl hydrolase family 95 N-terminal" evidence="1">
    <location>
        <begin position="4"/>
        <end position="251"/>
    </location>
</feature>
<dbReference type="PANTHER" id="PTHR31084:SF0">
    <property type="entry name" value="ALPHA-L-FUCOSIDASE 2"/>
    <property type="match status" value="1"/>
</dbReference>
<organism evidence="4 5">
    <name type="scientific">Paenibacillus oryzae</name>
    <dbReference type="NCBI Taxonomy" id="1844972"/>
    <lineage>
        <taxon>Bacteria</taxon>
        <taxon>Bacillati</taxon>
        <taxon>Bacillota</taxon>
        <taxon>Bacilli</taxon>
        <taxon>Bacillales</taxon>
        <taxon>Paenibacillaceae</taxon>
        <taxon>Paenibacillus</taxon>
    </lineage>
</organism>
<accession>A0A1A5YKR4</accession>
<dbReference type="Pfam" id="PF14498">
    <property type="entry name" value="Glyco_hyd_65N_2"/>
    <property type="match status" value="1"/>
</dbReference>
<dbReference type="SUPFAM" id="SSF48208">
    <property type="entry name" value="Six-hairpin glycosidases"/>
    <property type="match status" value="1"/>
</dbReference>
<keyword evidence="5" id="KW-1185">Reference proteome</keyword>
<dbReference type="FunFam" id="1.50.10.10:FF:000028">
    <property type="entry name" value="Alpha-L-fucosidase 2"/>
    <property type="match status" value="1"/>
</dbReference>
<dbReference type="OrthoDB" id="9802600at2"/>
<comment type="caution">
    <text evidence="4">The sequence shown here is derived from an EMBL/GenBank/DDBJ whole genome shotgun (WGS) entry which is preliminary data.</text>
</comment>
<dbReference type="Gene3D" id="2.60.40.1180">
    <property type="entry name" value="Golgi alpha-mannosidase II"/>
    <property type="match status" value="1"/>
</dbReference>